<dbReference type="EMBL" id="MEUM01000092">
    <property type="protein sequence ID" value="OGC41845.1"/>
    <property type="molecule type" value="Genomic_DNA"/>
</dbReference>
<keyword evidence="3" id="KW-0411">Iron-sulfur</keyword>
<feature type="domain" description="4Fe-4S ferredoxin-type" evidence="4">
    <location>
        <begin position="92"/>
        <end position="121"/>
    </location>
</feature>
<dbReference type="SUPFAM" id="SSF54862">
    <property type="entry name" value="4Fe-4S ferredoxins"/>
    <property type="match status" value="1"/>
</dbReference>
<dbReference type="InterPro" id="IPR017900">
    <property type="entry name" value="4Fe4S_Fe_S_CS"/>
</dbReference>
<dbReference type="SUPFAM" id="SSF52540">
    <property type="entry name" value="P-loop containing nucleoside triphosphate hydrolases"/>
    <property type="match status" value="1"/>
</dbReference>
<comment type="caution">
    <text evidence="5">The sequence shown here is derived from an EMBL/GenBank/DDBJ whole genome shotgun (WGS) entry which is preliminary data.</text>
</comment>
<proteinExistence type="predicted"/>
<evidence type="ECO:0000313" key="5">
    <source>
        <dbReference type="EMBL" id="OGC41845.1"/>
    </source>
</evidence>
<dbReference type="Pfam" id="PF00037">
    <property type="entry name" value="Fer4"/>
    <property type="match status" value="2"/>
</dbReference>
<keyword evidence="1" id="KW-0479">Metal-binding</keyword>
<sequence>MIIAFASGKGGTGKTTVATNFALALDKNRMAKIQFIDCDVEEPNAAIFLKPKITNTRTVSIPVPTVDTTKCNYCGQCAEICAYHAIAVLKEKVLIFPELCHGCGGCSLLCPTSAIHEINREIGVIESGMSGGIIFYQGRLNVGEPMATPIIKQMKKILSKTDRDTTIIDVPPGTSCPVIEAVQESDFTVLVTEPTPFGLHDLSLAVETMEKLNIPAGIIVNRSDQNDKIIENFCKQKKIPILMRIPFSREFAVAYSKGIPLIDIDSSYQELFRSLRLSIQRRCN</sequence>
<dbReference type="Proteomes" id="UP000177025">
    <property type="component" value="Unassembled WGS sequence"/>
</dbReference>
<dbReference type="CDD" id="cd03110">
    <property type="entry name" value="SIMIBI_bact_arch"/>
    <property type="match status" value="1"/>
</dbReference>
<dbReference type="Pfam" id="PF01656">
    <property type="entry name" value="CbiA"/>
    <property type="match status" value="1"/>
</dbReference>
<dbReference type="PROSITE" id="PS51379">
    <property type="entry name" value="4FE4S_FER_2"/>
    <property type="match status" value="2"/>
</dbReference>
<dbReference type="Gene3D" id="3.40.50.300">
    <property type="entry name" value="P-loop containing nucleotide triphosphate hydrolases"/>
    <property type="match status" value="1"/>
</dbReference>
<evidence type="ECO:0000313" key="6">
    <source>
        <dbReference type="Proteomes" id="UP000177025"/>
    </source>
</evidence>
<name>A0A1F4UA80_UNCW3</name>
<dbReference type="InterPro" id="IPR027417">
    <property type="entry name" value="P-loop_NTPase"/>
</dbReference>
<feature type="domain" description="4Fe-4S ferredoxin-type" evidence="4">
    <location>
        <begin position="62"/>
        <end position="91"/>
    </location>
</feature>
<dbReference type="PROSITE" id="PS00198">
    <property type="entry name" value="4FE4S_FER_1"/>
    <property type="match status" value="1"/>
</dbReference>
<evidence type="ECO:0000259" key="4">
    <source>
        <dbReference type="PROSITE" id="PS51379"/>
    </source>
</evidence>
<accession>A0A1F4UA80</accession>
<organism evidence="5 6">
    <name type="scientific">candidate division WOR-3 bacterium RBG_13_43_14</name>
    <dbReference type="NCBI Taxonomy" id="1802590"/>
    <lineage>
        <taxon>Bacteria</taxon>
        <taxon>Bacteria division WOR-3</taxon>
    </lineage>
</organism>
<keyword evidence="2" id="KW-0408">Iron</keyword>
<evidence type="ECO:0000256" key="2">
    <source>
        <dbReference type="ARBA" id="ARBA00023004"/>
    </source>
</evidence>
<dbReference type="GO" id="GO:0046872">
    <property type="term" value="F:metal ion binding"/>
    <property type="evidence" value="ECO:0007669"/>
    <property type="project" value="UniProtKB-KW"/>
</dbReference>
<dbReference type="Gene3D" id="3.30.70.20">
    <property type="match status" value="1"/>
</dbReference>
<dbReference type="InterPro" id="IPR017896">
    <property type="entry name" value="4Fe4S_Fe-S-bd"/>
</dbReference>
<dbReference type="AlphaFoldDB" id="A0A1F4UA80"/>
<protein>
    <submittedName>
        <fullName evidence="5">(4Fe-4S)-binding protein</fullName>
    </submittedName>
</protein>
<dbReference type="GO" id="GO:0051536">
    <property type="term" value="F:iron-sulfur cluster binding"/>
    <property type="evidence" value="ECO:0007669"/>
    <property type="project" value="UniProtKB-KW"/>
</dbReference>
<evidence type="ECO:0000256" key="3">
    <source>
        <dbReference type="ARBA" id="ARBA00023014"/>
    </source>
</evidence>
<dbReference type="InterPro" id="IPR002586">
    <property type="entry name" value="CobQ/CobB/MinD/ParA_Nub-bd_dom"/>
</dbReference>
<dbReference type="PANTHER" id="PTHR43063">
    <property type="entry name" value="4FE-4S CLUSTER CONTAINING PARA FAMILY ATPASE PROTEIN"/>
    <property type="match status" value="1"/>
</dbReference>
<gene>
    <name evidence="5" type="ORF">A2Y85_03320</name>
</gene>
<dbReference type="PANTHER" id="PTHR43063:SF1">
    <property type="entry name" value="4FE-4S CLUSTER CONTAINING PARA FAMILY ATPASE PROTEIN"/>
    <property type="match status" value="1"/>
</dbReference>
<reference evidence="5 6" key="1">
    <citation type="journal article" date="2016" name="Nat. Commun.">
        <title>Thousands of microbial genomes shed light on interconnected biogeochemical processes in an aquifer system.</title>
        <authorList>
            <person name="Anantharaman K."/>
            <person name="Brown C.T."/>
            <person name="Hug L.A."/>
            <person name="Sharon I."/>
            <person name="Castelle C.J."/>
            <person name="Probst A.J."/>
            <person name="Thomas B.C."/>
            <person name="Singh A."/>
            <person name="Wilkins M.J."/>
            <person name="Karaoz U."/>
            <person name="Brodie E.L."/>
            <person name="Williams K.H."/>
            <person name="Hubbard S.S."/>
            <person name="Banfield J.F."/>
        </authorList>
    </citation>
    <scope>NUCLEOTIDE SEQUENCE [LARGE SCALE GENOMIC DNA]</scope>
</reference>
<evidence type="ECO:0000256" key="1">
    <source>
        <dbReference type="ARBA" id="ARBA00022723"/>
    </source>
</evidence>